<dbReference type="RefSeq" id="WP_176238497.1">
    <property type="nucleotide sequence ID" value="NZ_AP024412.1"/>
</dbReference>
<dbReference type="Proteomes" id="UP000620133">
    <property type="component" value="Chromosome"/>
</dbReference>
<reference evidence="1" key="1">
    <citation type="submission" date="2021-01" db="EMBL/GenBank/DDBJ databases">
        <title>Draft genome sequence of Acholeplasmataceae bacterium strain Mahy22.</title>
        <authorList>
            <person name="Watanabe M."/>
            <person name="Kojima H."/>
            <person name="Fukui M."/>
        </authorList>
    </citation>
    <scope>NUCLEOTIDE SEQUENCE</scope>
    <source>
        <strain evidence="1">Mahy22</strain>
    </source>
</reference>
<protein>
    <submittedName>
        <fullName evidence="1">Uncharacterized protein</fullName>
    </submittedName>
</protein>
<dbReference type="GO" id="GO:0046872">
    <property type="term" value="F:metal ion binding"/>
    <property type="evidence" value="ECO:0007669"/>
    <property type="project" value="InterPro"/>
</dbReference>
<accession>A0A7U9TGS2</accession>
<dbReference type="InterPro" id="IPR036724">
    <property type="entry name" value="Cobalamin-bd_sf"/>
</dbReference>
<name>A0A7U9TGS2_9MOLU</name>
<dbReference type="SUPFAM" id="SSF52242">
    <property type="entry name" value="Cobalamin (vitamin B12)-binding domain"/>
    <property type="match status" value="1"/>
</dbReference>
<dbReference type="KEGG" id="manr:MPAN_005460"/>
<keyword evidence="2" id="KW-1185">Reference proteome</keyword>
<dbReference type="AlphaFoldDB" id="A0A7U9TGS2"/>
<dbReference type="EMBL" id="AP024412">
    <property type="protein sequence ID" value="BCR35653.1"/>
    <property type="molecule type" value="Genomic_DNA"/>
</dbReference>
<dbReference type="Gene3D" id="3.40.50.280">
    <property type="entry name" value="Cobalamin-binding domain"/>
    <property type="match status" value="1"/>
</dbReference>
<dbReference type="CDD" id="cd02065">
    <property type="entry name" value="B12-binding_like"/>
    <property type="match status" value="1"/>
</dbReference>
<dbReference type="PROSITE" id="PS51332">
    <property type="entry name" value="B12_BINDING"/>
    <property type="match status" value="1"/>
</dbReference>
<dbReference type="InterPro" id="IPR006158">
    <property type="entry name" value="Cobalamin-bd"/>
</dbReference>
<sequence>MTYEKEFNKFLSLLEKEDKEQSVLYALSLLETKKISIEDLYKVLLAPSLMYFKCDVDDLEICIWKEHHRTSIIRTILESSYSYIVKRKEAIKNIGKKVVVLTPAFEYHEIAAIMVSHFMLLQGFDSSYIGANVPNTEIISAIRTYKPDFIAFSVTNPYNIVVTKQVCDELKRFFPEVKIVLGGQAFKDQAALSSIQYDYLLDNFDDIKKFADEVKA</sequence>
<evidence type="ECO:0000313" key="2">
    <source>
        <dbReference type="Proteomes" id="UP000620133"/>
    </source>
</evidence>
<evidence type="ECO:0000313" key="1">
    <source>
        <dbReference type="EMBL" id="BCR35653.1"/>
    </source>
</evidence>
<organism evidence="1 2">
    <name type="scientific">Mariniplasma anaerobium</name>
    <dbReference type="NCBI Taxonomy" id="2735436"/>
    <lineage>
        <taxon>Bacteria</taxon>
        <taxon>Bacillati</taxon>
        <taxon>Mycoplasmatota</taxon>
        <taxon>Mollicutes</taxon>
        <taxon>Acholeplasmatales</taxon>
        <taxon>Acholeplasmataceae</taxon>
        <taxon>Mariniplasma</taxon>
    </lineage>
</organism>
<dbReference type="Pfam" id="PF02310">
    <property type="entry name" value="B12-binding"/>
    <property type="match status" value="1"/>
</dbReference>
<dbReference type="GO" id="GO:0031419">
    <property type="term" value="F:cobalamin binding"/>
    <property type="evidence" value="ECO:0007669"/>
    <property type="project" value="InterPro"/>
</dbReference>
<proteinExistence type="predicted"/>
<gene>
    <name evidence="1" type="ORF">MPAN_005460</name>
</gene>